<sequence>MAGHSGGISTGCLAVFLKHIHISVMYHTPAVSVSILKSISFLIFVSINAFDGPRHPVSYDDIVIQSYHFCLWMDVLRICNYIHSFLQCFQ</sequence>
<dbReference type="AlphaFoldDB" id="A0A396K2Y5"/>
<comment type="caution">
    <text evidence="1">The sequence shown here is derived from an EMBL/GenBank/DDBJ whole genome shotgun (WGS) entry which is preliminary data.</text>
</comment>
<gene>
    <name evidence="1" type="ORF">MtrunA17_Chr1g0210071</name>
</gene>
<dbReference type="Proteomes" id="UP000265566">
    <property type="component" value="Chromosome 1"/>
</dbReference>
<evidence type="ECO:0000313" key="1">
    <source>
        <dbReference type="EMBL" id="RHN82453.1"/>
    </source>
</evidence>
<name>A0A396K2Y5_MEDTR</name>
<dbReference type="EMBL" id="PSQE01000001">
    <property type="protein sequence ID" value="RHN82453.1"/>
    <property type="molecule type" value="Genomic_DNA"/>
</dbReference>
<proteinExistence type="predicted"/>
<protein>
    <submittedName>
        <fullName evidence="1">Uncharacterized protein</fullName>
    </submittedName>
</protein>
<reference evidence="2" key="1">
    <citation type="journal article" date="2018" name="Nat. Plants">
        <title>Whole-genome landscape of Medicago truncatula symbiotic genes.</title>
        <authorList>
            <person name="Pecrix Y."/>
            <person name="Staton S.E."/>
            <person name="Sallet E."/>
            <person name="Lelandais-Briere C."/>
            <person name="Moreau S."/>
            <person name="Carrere S."/>
            <person name="Blein T."/>
            <person name="Jardinaud M.F."/>
            <person name="Latrasse D."/>
            <person name="Zouine M."/>
            <person name="Zahm M."/>
            <person name="Kreplak J."/>
            <person name="Mayjonade B."/>
            <person name="Satge C."/>
            <person name="Perez M."/>
            <person name="Cauet S."/>
            <person name="Marande W."/>
            <person name="Chantry-Darmon C."/>
            <person name="Lopez-Roques C."/>
            <person name="Bouchez O."/>
            <person name="Berard A."/>
            <person name="Debelle F."/>
            <person name="Munos S."/>
            <person name="Bendahmane A."/>
            <person name="Berges H."/>
            <person name="Niebel A."/>
            <person name="Buitink J."/>
            <person name="Frugier F."/>
            <person name="Benhamed M."/>
            <person name="Crespi M."/>
            <person name="Gouzy J."/>
            <person name="Gamas P."/>
        </authorList>
    </citation>
    <scope>NUCLEOTIDE SEQUENCE [LARGE SCALE GENOMIC DNA]</scope>
    <source>
        <strain evidence="2">cv. Jemalong A17</strain>
    </source>
</reference>
<organism evidence="1 2">
    <name type="scientific">Medicago truncatula</name>
    <name type="common">Barrel medic</name>
    <name type="synonym">Medicago tribuloides</name>
    <dbReference type="NCBI Taxonomy" id="3880"/>
    <lineage>
        <taxon>Eukaryota</taxon>
        <taxon>Viridiplantae</taxon>
        <taxon>Streptophyta</taxon>
        <taxon>Embryophyta</taxon>
        <taxon>Tracheophyta</taxon>
        <taxon>Spermatophyta</taxon>
        <taxon>Magnoliopsida</taxon>
        <taxon>eudicotyledons</taxon>
        <taxon>Gunneridae</taxon>
        <taxon>Pentapetalae</taxon>
        <taxon>rosids</taxon>
        <taxon>fabids</taxon>
        <taxon>Fabales</taxon>
        <taxon>Fabaceae</taxon>
        <taxon>Papilionoideae</taxon>
        <taxon>50 kb inversion clade</taxon>
        <taxon>NPAAA clade</taxon>
        <taxon>Hologalegina</taxon>
        <taxon>IRL clade</taxon>
        <taxon>Trifolieae</taxon>
        <taxon>Medicago</taxon>
    </lineage>
</organism>
<dbReference type="Gramene" id="rna6621">
    <property type="protein sequence ID" value="RHN82453.1"/>
    <property type="gene ID" value="gene6621"/>
</dbReference>
<accession>A0A396K2Y5</accession>
<evidence type="ECO:0000313" key="2">
    <source>
        <dbReference type="Proteomes" id="UP000265566"/>
    </source>
</evidence>